<proteinExistence type="predicted"/>
<reference evidence="2 3" key="1">
    <citation type="submission" date="2023-11" db="EMBL/GenBank/DDBJ databases">
        <authorList>
            <person name="Bao R."/>
        </authorList>
    </citation>
    <scope>NUCLEOTIDE SEQUENCE [LARGE SCALE GENOMIC DNA]</scope>
    <source>
        <strain evidence="2 3">PJ23</strain>
    </source>
</reference>
<keyword evidence="3" id="KW-1185">Reference proteome</keyword>
<dbReference type="RefSeq" id="WP_319843436.1">
    <property type="nucleotide sequence ID" value="NZ_JAXAFJ010000002.1"/>
</dbReference>
<feature type="region of interest" description="Disordered" evidence="1">
    <location>
        <begin position="39"/>
        <end position="123"/>
    </location>
</feature>
<sequence>MSDDQKIARRAYELWQSSGHQGLDVDHWLEAERQILKEQQEAHATALADPETPAAPDETVAPGKTARARVQPKADTPASAKIGKKDPGFTAAEPKTAKAKKPSMDAASSESPARATRKKKADA</sequence>
<dbReference type="Proteomes" id="UP001274321">
    <property type="component" value="Unassembled WGS sequence"/>
</dbReference>
<gene>
    <name evidence="2" type="ORF">SCD90_04495</name>
</gene>
<organism evidence="2 3">
    <name type="scientific">Terrihabitans rhizophilus</name>
    <dbReference type="NCBI Taxonomy" id="3092662"/>
    <lineage>
        <taxon>Bacteria</taxon>
        <taxon>Pseudomonadati</taxon>
        <taxon>Pseudomonadota</taxon>
        <taxon>Alphaproteobacteria</taxon>
        <taxon>Hyphomicrobiales</taxon>
        <taxon>Terrihabitans</taxon>
    </lineage>
</organism>
<accession>A0ABU4RNM3</accession>
<evidence type="ECO:0000256" key="1">
    <source>
        <dbReference type="SAM" id="MobiDB-lite"/>
    </source>
</evidence>
<comment type="caution">
    <text evidence="2">The sequence shown here is derived from an EMBL/GenBank/DDBJ whole genome shotgun (WGS) entry which is preliminary data.</text>
</comment>
<evidence type="ECO:0000313" key="2">
    <source>
        <dbReference type="EMBL" id="MDX6805315.1"/>
    </source>
</evidence>
<protein>
    <submittedName>
        <fullName evidence="2">DUF2934 domain-containing protein</fullName>
    </submittedName>
</protein>
<name>A0ABU4RNM3_9HYPH</name>
<evidence type="ECO:0000313" key="3">
    <source>
        <dbReference type="Proteomes" id="UP001274321"/>
    </source>
</evidence>
<dbReference type="EMBL" id="JAXAFJ010000002">
    <property type="protein sequence ID" value="MDX6805315.1"/>
    <property type="molecule type" value="Genomic_DNA"/>
</dbReference>
<dbReference type="Pfam" id="PF11154">
    <property type="entry name" value="DUF2934"/>
    <property type="match status" value="1"/>
</dbReference>
<dbReference type="InterPro" id="IPR021327">
    <property type="entry name" value="DUF2934"/>
</dbReference>